<dbReference type="InterPro" id="IPR003594">
    <property type="entry name" value="HATPase_dom"/>
</dbReference>
<dbReference type="InterPro" id="IPR036097">
    <property type="entry name" value="HisK_dim/P_sf"/>
</dbReference>
<dbReference type="GeneID" id="27983113"/>
<name>A0A173FZU7_GASCM</name>
<dbReference type="Pfam" id="PF00672">
    <property type="entry name" value="HAMP"/>
    <property type="match status" value="1"/>
</dbReference>
<keyword evidence="7" id="KW-0902">Two-component regulatory system</keyword>
<dbReference type="PROSITE" id="PS50112">
    <property type="entry name" value="PAS"/>
    <property type="match status" value="1"/>
</dbReference>
<dbReference type="Gene3D" id="3.30.565.10">
    <property type="entry name" value="Histidine kinase-like ATPase, C-terminal domain"/>
    <property type="match status" value="1"/>
</dbReference>
<dbReference type="GO" id="GO:0031969">
    <property type="term" value="C:chloroplast membrane"/>
    <property type="evidence" value="ECO:0007669"/>
    <property type="project" value="UniProtKB-SubCell"/>
</dbReference>
<evidence type="ECO:0000259" key="10">
    <source>
        <dbReference type="PROSITE" id="PS50109"/>
    </source>
</evidence>
<keyword evidence="5" id="KW-0808">Transferase</keyword>
<dbReference type="CDD" id="cd06225">
    <property type="entry name" value="HAMP"/>
    <property type="match status" value="1"/>
</dbReference>
<dbReference type="EMBL" id="KU053957">
    <property type="protein sequence ID" value="ANH09555.1"/>
    <property type="molecule type" value="Genomic_DNA"/>
</dbReference>
<evidence type="ECO:0000256" key="5">
    <source>
        <dbReference type="ARBA" id="ARBA00022679"/>
    </source>
</evidence>
<dbReference type="Gene3D" id="6.10.340.10">
    <property type="match status" value="1"/>
</dbReference>
<dbReference type="PROSITE" id="PS50109">
    <property type="entry name" value="HIS_KIN"/>
    <property type="match status" value="1"/>
</dbReference>
<evidence type="ECO:0000313" key="13">
    <source>
        <dbReference type="EMBL" id="ANH09555.1"/>
    </source>
</evidence>
<reference evidence="13" key="2">
    <citation type="submission" date="2016-06" db="EMBL/GenBank/DDBJ databases">
        <title>Genomic and phylogenetic analysis of Gastroclonium compressum supports its reinstatement to Coeloseira (Champiaceae, Rhodophyta).</title>
        <authorList>
            <person name="Kilpatrick Z."/>
            <person name="Hughey J.R."/>
        </authorList>
    </citation>
    <scope>NUCLEOTIDE SEQUENCE</scope>
</reference>
<dbReference type="InterPro" id="IPR035965">
    <property type="entry name" value="PAS-like_dom_sf"/>
</dbReference>
<feature type="domain" description="HAMP" evidence="12">
    <location>
        <begin position="208"/>
        <end position="260"/>
    </location>
</feature>
<comment type="subcellular location">
    <subcellularLocation>
        <location evidence="2">Plastid</location>
        <location evidence="2">Chloroplast membrane</location>
        <topology evidence="2">Multi-pass membrane protein</topology>
    </subcellularLocation>
</comment>
<keyword evidence="9" id="KW-0812">Transmembrane</keyword>
<dbReference type="SUPFAM" id="SSF47384">
    <property type="entry name" value="Homodimeric domain of signal transducing histidine kinase"/>
    <property type="match status" value="1"/>
</dbReference>
<feature type="domain" description="Histidine kinase" evidence="10">
    <location>
        <begin position="404"/>
        <end position="633"/>
    </location>
</feature>
<evidence type="ECO:0000256" key="1">
    <source>
        <dbReference type="ARBA" id="ARBA00000085"/>
    </source>
</evidence>
<dbReference type="SMART" id="SM00091">
    <property type="entry name" value="PAS"/>
    <property type="match status" value="1"/>
</dbReference>
<dbReference type="InterPro" id="IPR005467">
    <property type="entry name" value="His_kinase_dom"/>
</dbReference>
<dbReference type="Gene3D" id="3.30.450.20">
    <property type="entry name" value="PAS domain"/>
    <property type="match status" value="1"/>
</dbReference>
<keyword evidence="4" id="KW-0597">Phosphoprotein</keyword>
<organism evidence="13">
    <name type="scientific">Gastroclonium compressum</name>
    <name type="common">Red alga</name>
    <name type="synonym">Coeloseira compressa</name>
    <dbReference type="NCBI Taxonomy" id="1852973"/>
    <lineage>
        <taxon>Eukaryota</taxon>
        <taxon>Rhodophyta</taxon>
        <taxon>Florideophyceae</taxon>
        <taxon>Rhodymeniophycidae</taxon>
        <taxon>Rhodymeniales</taxon>
        <taxon>Champiaceae</taxon>
        <taxon>Coeloseira</taxon>
    </lineage>
</organism>
<dbReference type="RefSeq" id="YP_009257472.1">
    <property type="nucleotide sequence ID" value="NC_030338.1"/>
</dbReference>
<dbReference type="Pfam" id="PF00989">
    <property type="entry name" value="PAS"/>
    <property type="match status" value="1"/>
</dbReference>
<evidence type="ECO:0000256" key="3">
    <source>
        <dbReference type="ARBA" id="ARBA00012438"/>
    </source>
</evidence>
<feature type="transmembrane region" description="Helical" evidence="9">
    <location>
        <begin position="183"/>
        <end position="205"/>
    </location>
</feature>
<gene>
    <name evidence="13" type="primary">ycf26</name>
</gene>
<evidence type="ECO:0000256" key="2">
    <source>
        <dbReference type="ARBA" id="ARBA00004508"/>
    </source>
</evidence>
<dbReference type="Pfam" id="PF02518">
    <property type="entry name" value="HATPase_c"/>
    <property type="match status" value="1"/>
</dbReference>
<dbReference type="InterPro" id="IPR003660">
    <property type="entry name" value="HAMP_dom"/>
</dbReference>
<keyword evidence="13" id="KW-0934">Plastid</keyword>
<evidence type="ECO:0000256" key="6">
    <source>
        <dbReference type="ARBA" id="ARBA00022777"/>
    </source>
</evidence>
<dbReference type="GO" id="GO:0000155">
    <property type="term" value="F:phosphorelay sensor kinase activity"/>
    <property type="evidence" value="ECO:0007669"/>
    <property type="project" value="InterPro"/>
</dbReference>
<dbReference type="InterPro" id="IPR004358">
    <property type="entry name" value="Sig_transdc_His_kin-like_C"/>
</dbReference>
<dbReference type="PROSITE" id="PS50885">
    <property type="entry name" value="HAMP"/>
    <property type="match status" value="1"/>
</dbReference>
<dbReference type="EC" id="2.7.13.3" evidence="3"/>
<evidence type="ECO:0000256" key="7">
    <source>
        <dbReference type="ARBA" id="ARBA00023012"/>
    </source>
</evidence>
<evidence type="ECO:0000256" key="9">
    <source>
        <dbReference type="SAM" id="Phobius"/>
    </source>
</evidence>
<feature type="transmembrane region" description="Helical" evidence="9">
    <location>
        <begin position="20"/>
        <end position="40"/>
    </location>
</feature>
<accession>A0A173FZU7</accession>
<dbReference type="PANTHER" id="PTHR43711:SF13">
    <property type="entry name" value="DRUG SENSORY PROTEIN A"/>
    <property type="match status" value="1"/>
</dbReference>
<dbReference type="InterPro" id="IPR003661">
    <property type="entry name" value="HisK_dim/P_dom"/>
</dbReference>
<dbReference type="SUPFAM" id="SSF158472">
    <property type="entry name" value="HAMP domain-like"/>
    <property type="match status" value="1"/>
</dbReference>
<dbReference type="CDD" id="cd00082">
    <property type="entry name" value="HisKA"/>
    <property type="match status" value="1"/>
</dbReference>
<proteinExistence type="predicted"/>
<dbReference type="InterPro" id="IPR036890">
    <property type="entry name" value="HATPase_C_sf"/>
</dbReference>
<dbReference type="SUPFAM" id="SSF55874">
    <property type="entry name" value="ATPase domain of HSP90 chaperone/DNA topoisomerase II/histidine kinase"/>
    <property type="match status" value="1"/>
</dbReference>
<protein>
    <recommendedName>
        <fullName evidence="8">Uncharacterized sensor-like histidine kinase ycf26</fullName>
        <ecNumber evidence="3">2.7.13.3</ecNumber>
    </recommendedName>
</protein>
<dbReference type="InterPro" id="IPR013767">
    <property type="entry name" value="PAS_fold"/>
</dbReference>
<dbReference type="SMART" id="SM00304">
    <property type="entry name" value="HAMP"/>
    <property type="match status" value="1"/>
</dbReference>
<reference evidence="13" key="1">
    <citation type="submission" date="2015-11" db="EMBL/GenBank/DDBJ databases">
        <authorList>
            <person name="Zhang Y."/>
            <person name="Guo Z."/>
        </authorList>
    </citation>
    <scope>NUCLEOTIDE SEQUENCE</scope>
</reference>
<sequence length="634" mass="72114">MSIISYLIRSWSKINLKTRLTVLVMLIISSIMSSLIFWALNIIQEDSVIRDIQFCKDLGTLFASNIVNLINTDNPKELASLVEKIYLTTSSIRYILLFHVDGTLYFTLPIYSVKVNQLLHLNHNVFQFEQPNFLFDTPLLQYNKIFHDNITDIIIPLTKSGYNLGTLNLGINSNSTLSSSTQLISTLSIVIFVFTWIIIIISIALNTWTFRQPMNELLSKIQDIGSGDFTQRFDLASENELGDLMLSFNEMAEKLEFYEKNNISKLIAAKQKLETIVSIIGDGILLVDSNLRLVYVNQAAIKAFDWFTLDIAGQCIYNYLPAHVNDALVPILIHLIKCNSFSETGSKVEELCIKLDYSSQKVFRFVVTSAVYENSQILAGVVIILQDITREVSLNEAKNQFISNISHELRTPLCNIGSFLETLLDYNDSLSQAQKVEFLNIANNETKRLSSLVNDILDLSYIESKYIYKLKSTNIYRLLYDILQSSYIRAKSHSINLKLEFDSSIQYILAHESSLVQVVANLLSNAIKFTYCKGLVVIRVYNVACSNKNNRNSYSPTITRIEVIDEGIGIDQRYQKSVFDRFVRIENNVHTLEGTGLGLSIVKSIIEKHKTKIMINSYVNVGTSFWFDLIHVVN</sequence>
<dbReference type="SUPFAM" id="SSF55785">
    <property type="entry name" value="PYP-like sensor domain (PAS domain)"/>
    <property type="match status" value="1"/>
</dbReference>
<evidence type="ECO:0000256" key="4">
    <source>
        <dbReference type="ARBA" id="ARBA00022553"/>
    </source>
</evidence>
<dbReference type="FunFam" id="1.10.287.130:FF:000001">
    <property type="entry name" value="Two-component sensor histidine kinase"/>
    <property type="match status" value="1"/>
</dbReference>
<dbReference type="Gene3D" id="1.10.287.130">
    <property type="match status" value="1"/>
</dbReference>
<evidence type="ECO:0000256" key="8">
    <source>
        <dbReference type="ARBA" id="ARBA00069102"/>
    </source>
</evidence>
<evidence type="ECO:0000259" key="12">
    <source>
        <dbReference type="PROSITE" id="PS50885"/>
    </source>
</evidence>
<dbReference type="InterPro" id="IPR000014">
    <property type="entry name" value="PAS"/>
</dbReference>
<dbReference type="PANTHER" id="PTHR43711">
    <property type="entry name" value="TWO-COMPONENT HISTIDINE KINASE"/>
    <property type="match status" value="1"/>
</dbReference>
<comment type="catalytic activity">
    <reaction evidence="1">
        <text>ATP + protein L-histidine = ADP + protein N-phospho-L-histidine.</text>
        <dbReference type="EC" id="2.7.13.3"/>
    </reaction>
</comment>
<dbReference type="GO" id="GO:0006355">
    <property type="term" value="P:regulation of DNA-templated transcription"/>
    <property type="evidence" value="ECO:0007669"/>
    <property type="project" value="InterPro"/>
</dbReference>
<dbReference type="SMART" id="SM00387">
    <property type="entry name" value="HATPase_c"/>
    <property type="match status" value="1"/>
</dbReference>
<dbReference type="SMART" id="SM00388">
    <property type="entry name" value="HisKA"/>
    <property type="match status" value="1"/>
</dbReference>
<dbReference type="AlphaFoldDB" id="A0A173FZU7"/>
<keyword evidence="6 13" id="KW-0418">Kinase</keyword>
<dbReference type="Pfam" id="PF00512">
    <property type="entry name" value="HisKA"/>
    <property type="match status" value="1"/>
</dbReference>
<keyword evidence="9" id="KW-1133">Transmembrane helix</keyword>
<evidence type="ECO:0000259" key="11">
    <source>
        <dbReference type="PROSITE" id="PS50112"/>
    </source>
</evidence>
<feature type="domain" description="PAS" evidence="11">
    <location>
        <begin position="269"/>
        <end position="314"/>
    </location>
</feature>
<dbReference type="PRINTS" id="PR00344">
    <property type="entry name" value="BCTRLSENSOR"/>
</dbReference>
<dbReference type="InterPro" id="IPR050736">
    <property type="entry name" value="Sensor_HK_Regulatory"/>
</dbReference>
<keyword evidence="9" id="KW-0472">Membrane</keyword>
<geneLocation type="plastid" evidence="13"/>